<comment type="caution">
    <text evidence="2">The sequence shown here is derived from an EMBL/GenBank/DDBJ whole genome shotgun (WGS) entry which is preliminary data.</text>
</comment>
<feature type="region of interest" description="Disordered" evidence="1">
    <location>
        <begin position="77"/>
        <end position="99"/>
    </location>
</feature>
<protein>
    <submittedName>
        <fullName evidence="2">Uncharacterized protein</fullName>
    </submittedName>
</protein>
<gene>
    <name evidence="2" type="ORF">GCM10010446_55400</name>
</gene>
<keyword evidence="3" id="KW-1185">Reference proteome</keyword>
<evidence type="ECO:0000256" key="1">
    <source>
        <dbReference type="SAM" id="MobiDB-lite"/>
    </source>
</evidence>
<evidence type="ECO:0000313" key="2">
    <source>
        <dbReference type="EMBL" id="GAA2962826.1"/>
    </source>
</evidence>
<proteinExistence type="predicted"/>
<dbReference type="EMBL" id="BAAAUD010000053">
    <property type="protein sequence ID" value="GAA2962826.1"/>
    <property type="molecule type" value="Genomic_DNA"/>
</dbReference>
<evidence type="ECO:0000313" key="3">
    <source>
        <dbReference type="Proteomes" id="UP001500403"/>
    </source>
</evidence>
<name>A0ABP6K5T5_9ACTN</name>
<dbReference type="Proteomes" id="UP001500403">
    <property type="component" value="Unassembled WGS sequence"/>
</dbReference>
<feature type="region of interest" description="Disordered" evidence="1">
    <location>
        <begin position="1"/>
        <end position="50"/>
    </location>
</feature>
<accession>A0ABP6K5T5</accession>
<organism evidence="2 3">
    <name type="scientific">Streptomyces enissocaesilis</name>
    <dbReference type="NCBI Taxonomy" id="332589"/>
    <lineage>
        <taxon>Bacteria</taxon>
        <taxon>Bacillati</taxon>
        <taxon>Actinomycetota</taxon>
        <taxon>Actinomycetes</taxon>
        <taxon>Kitasatosporales</taxon>
        <taxon>Streptomycetaceae</taxon>
        <taxon>Streptomyces</taxon>
        <taxon>Streptomyces rochei group</taxon>
    </lineage>
</organism>
<sequence length="99" mass="10639">MTATRTSSMPRPLALAAVADDPTPDRVPGRRRGAGHRERSGTAHGGAEYPHAWQILQPSRVTARTPPQRGHRTECVVMAPSSPPLPDCYPRSSMSRAGS</sequence>
<reference evidence="3" key="1">
    <citation type="journal article" date="2019" name="Int. J. Syst. Evol. Microbiol.">
        <title>The Global Catalogue of Microorganisms (GCM) 10K type strain sequencing project: providing services to taxonomists for standard genome sequencing and annotation.</title>
        <authorList>
            <consortium name="The Broad Institute Genomics Platform"/>
            <consortium name="The Broad Institute Genome Sequencing Center for Infectious Disease"/>
            <person name="Wu L."/>
            <person name="Ma J."/>
        </authorList>
    </citation>
    <scope>NUCLEOTIDE SEQUENCE [LARGE SCALE GENOMIC DNA]</scope>
    <source>
        <strain evidence="3">JCM 9088</strain>
    </source>
</reference>